<sequence>MANADITFTPDPDPESISSDVAGFNGVLVSTQIPTHPDGSLELGGITEQSECTLRALKDALERAGSSMDRVMHLTIYLTDMADRAAFNEVYKRFFKKPWPVRAAVGVAALAVEGMRVEVTAMAARAG</sequence>
<comment type="caution">
    <text evidence="1">The sequence shown here is derived from an EMBL/GenBank/DDBJ whole genome shotgun (WGS) entry which is preliminary data.</text>
</comment>
<dbReference type="Pfam" id="PF01042">
    <property type="entry name" value="Ribonuc_L-PSP"/>
    <property type="match status" value="1"/>
</dbReference>
<dbReference type="SUPFAM" id="SSF55298">
    <property type="entry name" value="YjgF-like"/>
    <property type="match status" value="1"/>
</dbReference>
<dbReference type="PANTHER" id="PTHR11803:SF39">
    <property type="entry name" value="2-IMINOBUTANOATE_2-IMINOPROPANOATE DEAMINASE"/>
    <property type="match status" value="1"/>
</dbReference>
<evidence type="ECO:0000313" key="2">
    <source>
        <dbReference type="Proteomes" id="UP000050297"/>
    </source>
</evidence>
<dbReference type="GO" id="GO:0005829">
    <property type="term" value="C:cytosol"/>
    <property type="evidence" value="ECO:0007669"/>
    <property type="project" value="TreeGrafter"/>
</dbReference>
<dbReference type="CDD" id="cd00448">
    <property type="entry name" value="YjgF_YER057c_UK114_family"/>
    <property type="match status" value="1"/>
</dbReference>
<dbReference type="PANTHER" id="PTHR11803">
    <property type="entry name" value="2-IMINOBUTANOATE/2-IMINOPROPANOATE DEAMINASE RIDA"/>
    <property type="match status" value="1"/>
</dbReference>
<accession>A0A0L8IXP6</accession>
<dbReference type="EMBL" id="LJPM01000228">
    <property type="protein sequence ID" value="KPW21124.1"/>
    <property type="molecule type" value="Genomic_DNA"/>
</dbReference>
<name>A0A0L8IXP6_PSESX</name>
<dbReference type="RefSeq" id="WP_003399845.1">
    <property type="nucleotide sequence ID" value="NZ_LGAR01000025.1"/>
</dbReference>
<dbReference type="PATRIC" id="fig|199198.4.peg.1821"/>
<proteinExistence type="predicted"/>
<organism evidence="1 2">
    <name type="scientific">Pseudomonas syringae pv. aceris</name>
    <dbReference type="NCBI Taxonomy" id="199198"/>
    <lineage>
        <taxon>Bacteria</taxon>
        <taxon>Pseudomonadati</taxon>
        <taxon>Pseudomonadota</taxon>
        <taxon>Gammaproteobacteria</taxon>
        <taxon>Pseudomonadales</taxon>
        <taxon>Pseudomonadaceae</taxon>
        <taxon>Pseudomonas</taxon>
        <taxon>Pseudomonas syringae</taxon>
    </lineage>
</organism>
<dbReference type="AlphaFoldDB" id="A0A0L8IXP6"/>
<dbReference type="GO" id="GO:0019239">
    <property type="term" value="F:deaminase activity"/>
    <property type="evidence" value="ECO:0007669"/>
    <property type="project" value="TreeGrafter"/>
</dbReference>
<gene>
    <name evidence="1" type="ORF">ALO91_00858</name>
</gene>
<dbReference type="InterPro" id="IPR006175">
    <property type="entry name" value="YjgF/YER057c/UK114"/>
</dbReference>
<dbReference type="InterPro" id="IPR035959">
    <property type="entry name" value="RutC-like_sf"/>
</dbReference>
<dbReference type="Gene3D" id="3.30.1330.40">
    <property type="entry name" value="RutC-like"/>
    <property type="match status" value="1"/>
</dbReference>
<dbReference type="Proteomes" id="UP000050297">
    <property type="component" value="Unassembled WGS sequence"/>
</dbReference>
<reference evidence="1 2" key="1">
    <citation type="submission" date="2015-09" db="EMBL/GenBank/DDBJ databases">
        <title>Genome announcement of multiple Pseudomonas syringae strains.</title>
        <authorList>
            <person name="Thakur S."/>
            <person name="Wang P.W."/>
            <person name="Gong Y."/>
            <person name="Weir B.S."/>
            <person name="Guttman D.S."/>
        </authorList>
    </citation>
    <scope>NUCLEOTIDE SEQUENCE [LARGE SCALE GENOMIC DNA]</scope>
    <source>
        <strain evidence="1 2">ICMP2802</strain>
    </source>
</reference>
<protein>
    <submittedName>
        <fullName evidence="1">Endoribonuclease L-PSP</fullName>
    </submittedName>
</protein>
<evidence type="ECO:0000313" key="1">
    <source>
        <dbReference type="EMBL" id="KPW21124.1"/>
    </source>
</evidence>